<protein>
    <submittedName>
        <fullName evidence="1">Primary amine oxidase 2</fullName>
    </submittedName>
</protein>
<accession>A0ACC0FCH6</accession>
<keyword evidence="2" id="KW-1185">Reference proteome</keyword>
<name>A0ACC0FCH6_9ERIC</name>
<dbReference type="Proteomes" id="UP001060215">
    <property type="component" value="Chromosome 15"/>
</dbReference>
<gene>
    <name evidence="1" type="ORF">LOK49_LG14G02121</name>
</gene>
<organism evidence="1 2">
    <name type="scientific">Camellia lanceoleosa</name>
    <dbReference type="NCBI Taxonomy" id="1840588"/>
    <lineage>
        <taxon>Eukaryota</taxon>
        <taxon>Viridiplantae</taxon>
        <taxon>Streptophyta</taxon>
        <taxon>Embryophyta</taxon>
        <taxon>Tracheophyta</taxon>
        <taxon>Spermatophyta</taxon>
        <taxon>Magnoliopsida</taxon>
        <taxon>eudicotyledons</taxon>
        <taxon>Gunneridae</taxon>
        <taxon>Pentapetalae</taxon>
        <taxon>asterids</taxon>
        <taxon>Ericales</taxon>
        <taxon>Theaceae</taxon>
        <taxon>Camellia</taxon>
    </lineage>
</organism>
<evidence type="ECO:0000313" key="1">
    <source>
        <dbReference type="EMBL" id="KAI7985131.1"/>
    </source>
</evidence>
<reference evidence="1 2" key="1">
    <citation type="journal article" date="2022" name="Plant J.">
        <title>Chromosome-level genome of Camellia lanceoleosa provides a valuable resource for understanding genome evolution and self-incompatibility.</title>
        <authorList>
            <person name="Gong W."/>
            <person name="Xiao S."/>
            <person name="Wang L."/>
            <person name="Liao Z."/>
            <person name="Chang Y."/>
            <person name="Mo W."/>
            <person name="Hu G."/>
            <person name="Li W."/>
            <person name="Zhao G."/>
            <person name="Zhu H."/>
            <person name="Hu X."/>
            <person name="Ji K."/>
            <person name="Xiang X."/>
            <person name="Song Q."/>
            <person name="Yuan D."/>
            <person name="Jin S."/>
            <person name="Zhang L."/>
        </authorList>
    </citation>
    <scope>NUCLEOTIDE SEQUENCE [LARGE SCALE GENOMIC DNA]</scope>
    <source>
        <strain evidence="1">SQ_2022a</strain>
    </source>
</reference>
<sequence length="204" mass="22783">MQICLQKVYFCFGYAFKSACRRFTSVLVKLFLISFLFISFTFVLAVRNKHRIENIKIVHVFVKSGLRTAVGFLLEYYESHFQILIIEYFDRFTVPVAKARGTEYRAAKQKPPFGPPLKGVTTVQPDGSGIEIDGHTTLIGDVTSKISHHEPGDTSAVPSSSPDPFPAPTSTLVEADVAKGQKPPPVELIITNQLFLRNQLIITH</sequence>
<dbReference type="EMBL" id="CM045772">
    <property type="protein sequence ID" value="KAI7985131.1"/>
    <property type="molecule type" value="Genomic_DNA"/>
</dbReference>
<comment type="caution">
    <text evidence="1">The sequence shown here is derived from an EMBL/GenBank/DDBJ whole genome shotgun (WGS) entry which is preliminary data.</text>
</comment>
<evidence type="ECO:0000313" key="2">
    <source>
        <dbReference type="Proteomes" id="UP001060215"/>
    </source>
</evidence>
<proteinExistence type="predicted"/>